<gene>
    <name evidence="2" type="ORF">JYU06_05320</name>
</gene>
<dbReference type="InterPro" id="IPR045886">
    <property type="entry name" value="ThiF/MoeB/HesA"/>
</dbReference>
<dbReference type="CDD" id="cd00757">
    <property type="entry name" value="ThiF_MoeB_HesA_family"/>
    <property type="match status" value="1"/>
</dbReference>
<name>A0ABS3AY38_9BACT</name>
<sequence length="271" mass="29991">MGEQNKNKQKILQRIKLCSQNNALSLNEGWRIAADFNCSLLDIETTALEHSIVPARFNRNSLSCHEQLRLFRSRVAIIGCGGLGGRTAELLARLGVGHLLLTDPDNFSESNLNRQIFCTLQTLGLNKVEVLASELKQINPVLICTQNIHLFNTHSITGNDLVIDGLDSKEARIRLSQLCQKQDIPMIHGAVQEWYGQAGIDQASNKLISTLYPQTTEPPKTPKVLAMSVALVASLQAAEAIKILLGHNSALQNSWLQTDLRHCEYNLIPLP</sequence>
<evidence type="ECO:0000259" key="1">
    <source>
        <dbReference type="Pfam" id="PF00899"/>
    </source>
</evidence>
<dbReference type="PANTHER" id="PTHR43267:SF1">
    <property type="entry name" value="TRNA THREONYLCARBAMOYLADENOSINE DEHYDRATASE"/>
    <property type="match status" value="1"/>
</dbReference>
<accession>A0ABS3AY38</accession>
<proteinExistence type="predicted"/>
<dbReference type="Gene3D" id="3.40.50.720">
    <property type="entry name" value="NAD(P)-binding Rossmann-like Domain"/>
    <property type="match status" value="1"/>
</dbReference>
<dbReference type="Pfam" id="PF00899">
    <property type="entry name" value="ThiF"/>
    <property type="match status" value="1"/>
</dbReference>
<dbReference type="EMBL" id="JAFITO010000082">
    <property type="protein sequence ID" value="MBN4068921.1"/>
    <property type="molecule type" value="Genomic_DNA"/>
</dbReference>
<evidence type="ECO:0000313" key="3">
    <source>
        <dbReference type="Proteomes" id="UP000717534"/>
    </source>
</evidence>
<dbReference type="InterPro" id="IPR035985">
    <property type="entry name" value="Ubiquitin-activating_enz"/>
</dbReference>
<dbReference type="SUPFAM" id="SSF69572">
    <property type="entry name" value="Activating enzymes of the ubiquitin-like proteins"/>
    <property type="match status" value="1"/>
</dbReference>
<dbReference type="PANTHER" id="PTHR43267">
    <property type="entry name" value="TRNA THREONYLCARBAMOYLADENOSINE DEHYDRATASE"/>
    <property type="match status" value="1"/>
</dbReference>
<organism evidence="2 3">
    <name type="scientific">Desulfotalea psychrophila</name>
    <dbReference type="NCBI Taxonomy" id="84980"/>
    <lineage>
        <taxon>Bacteria</taxon>
        <taxon>Pseudomonadati</taxon>
        <taxon>Thermodesulfobacteriota</taxon>
        <taxon>Desulfobulbia</taxon>
        <taxon>Desulfobulbales</taxon>
        <taxon>Desulfocapsaceae</taxon>
        <taxon>Desulfotalea</taxon>
    </lineage>
</organism>
<evidence type="ECO:0000313" key="2">
    <source>
        <dbReference type="EMBL" id="MBN4068921.1"/>
    </source>
</evidence>
<dbReference type="InterPro" id="IPR000594">
    <property type="entry name" value="ThiF_NAD_FAD-bd"/>
</dbReference>
<reference evidence="2 3" key="1">
    <citation type="submission" date="2021-02" db="EMBL/GenBank/DDBJ databases">
        <title>Activity-based single-cell genomes from oceanic crustal fluid captures similar information to metagenomic and metatranscriptomic surveys with orders of magnitude less sampling.</title>
        <authorList>
            <person name="D'Angelo T.S."/>
            <person name="Orcutt B.N."/>
        </authorList>
    </citation>
    <scope>NUCLEOTIDE SEQUENCE [LARGE SCALE GENOMIC DNA]</scope>
    <source>
        <strain evidence="2">AH-315-G02</strain>
    </source>
</reference>
<feature type="domain" description="THIF-type NAD/FAD binding fold" evidence="1">
    <location>
        <begin position="65"/>
        <end position="264"/>
    </location>
</feature>
<dbReference type="Proteomes" id="UP000717534">
    <property type="component" value="Unassembled WGS sequence"/>
</dbReference>
<keyword evidence="3" id="KW-1185">Reference proteome</keyword>
<comment type="caution">
    <text evidence="2">The sequence shown here is derived from an EMBL/GenBank/DDBJ whole genome shotgun (WGS) entry which is preliminary data.</text>
</comment>
<protein>
    <submittedName>
        <fullName evidence="2">HesA/MoeB/ThiF family protein</fullName>
    </submittedName>
</protein>